<protein>
    <recommendedName>
        <fullName evidence="2">protein-tyrosine-phosphatase</fullName>
        <ecNumber evidence="2">3.1.3.48</ecNumber>
    </recommendedName>
</protein>
<evidence type="ECO:0000313" key="8">
    <source>
        <dbReference type="Proteomes" id="UP000242502"/>
    </source>
</evidence>
<dbReference type="EC" id="3.1.3.48" evidence="2"/>
<feature type="active site" description="Nucleophile" evidence="5">
    <location>
        <position position="12"/>
    </location>
</feature>
<keyword evidence="3" id="KW-0378">Hydrolase</keyword>
<dbReference type="Pfam" id="PF01451">
    <property type="entry name" value="LMWPc"/>
    <property type="match status" value="1"/>
</dbReference>
<comment type="caution">
    <text evidence="7">The sequence shown here is derived from an EMBL/GenBank/DDBJ whole genome shotgun (WGS) entry which is preliminary data.</text>
</comment>
<dbReference type="AlphaFoldDB" id="A0A1D2QRC2"/>
<sequence length="168" mass="18878">MSEKSVNVLFVCLGNICRSPTAHALFQTRVNDRQLEHSIMVDSAGTGEWHIGCPPDKRAQKVALTYGYDMSHLQARQVSLADFSKFDYILGMDKQNLADLSAICPDHYQGVLGLFLREAGIDHTDEVPDPFYGDEKHFENAIQLIINAVDVLLDRIQKEHNIHSCPLL</sequence>
<dbReference type="SUPFAM" id="SSF52788">
    <property type="entry name" value="Phosphotyrosine protein phosphatases I"/>
    <property type="match status" value="1"/>
</dbReference>
<accession>A0A1D2QRC2</accession>
<dbReference type="PANTHER" id="PTHR11717:SF7">
    <property type="entry name" value="LOW MOLECULAR WEIGHT PHOSPHOTYROSINE PROTEIN PHOSPHATASE"/>
    <property type="match status" value="1"/>
</dbReference>
<dbReference type="EMBL" id="MDLC01000014">
    <property type="protein sequence ID" value="ODS24084.1"/>
    <property type="molecule type" value="Genomic_DNA"/>
</dbReference>
<dbReference type="PANTHER" id="PTHR11717">
    <property type="entry name" value="LOW MOLECULAR WEIGHT PROTEIN TYROSINE PHOSPHATASE"/>
    <property type="match status" value="1"/>
</dbReference>
<name>A0A1D2QRC2_9GAMM</name>
<dbReference type="GO" id="GO:0004725">
    <property type="term" value="F:protein tyrosine phosphatase activity"/>
    <property type="evidence" value="ECO:0007669"/>
    <property type="project" value="UniProtKB-EC"/>
</dbReference>
<dbReference type="STRING" id="62101.AB835_05545"/>
<feature type="domain" description="Phosphotyrosine protein phosphatase I" evidence="6">
    <location>
        <begin position="6"/>
        <end position="155"/>
    </location>
</feature>
<feature type="active site" evidence="5">
    <location>
        <position position="18"/>
    </location>
</feature>
<dbReference type="Proteomes" id="UP000242502">
    <property type="component" value="Unassembled WGS sequence"/>
</dbReference>
<evidence type="ECO:0000313" key="7">
    <source>
        <dbReference type="EMBL" id="ODS24084.1"/>
    </source>
</evidence>
<dbReference type="CDD" id="cd16343">
    <property type="entry name" value="LMWPTP"/>
    <property type="match status" value="1"/>
</dbReference>
<evidence type="ECO:0000256" key="5">
    <source>
        <dbReference type="PIRSR" id="PIRSR617867-1"/>
    </source>
</evidence>
<reference evidence="7 8" key="1">
    <citation type="journal article" date="2016" name="Appl. Environ. Microbiol.">
        <title>Lack of Overt Genome Reduction in the Bryostatin-Producing Bryozoan Symbiont "Candidatus Endobugula sertula".</title>
        <authorList>
            <person name="Miller I.J."/>
            <person name="Vanee N."/>
            <person name="Fong S.S."/>
            <person name="Lim-Fong G.E."/>
            <person name="Kwan J.C."/>
        </authorList>
    </citation>
    <scope>NUCLEOTIDE SEQUENCE [LARGE SCALE GENOMIC DNA]</scope>
    <source>
        <strain evidence="7">AB1-4</strain>
    </source>
</reference>
<comment type="similarity">
    <text evidence="1">Belongs to the low molecular weight phosphotyrosine protein phosphatase family.</text>
</comment>
<dbReference type="InterPro" id="IPR050438">
    <property type="entry name" value="LMW_PTPase"/>
</dbReference>
<organism evidence="7 8">
    <name type="scientific">Candidatus Endobugula sertula</name>
    <name type="common">Bugula neritina bacterial symbiont</name>
    <dbReference type="NCBI Taxonomy" id="62101"/>
    <lineage>
        <taxon>Bacteria</taxon>
        <taxon>Pseudomonadati</taxon>
        <taxon>Pseudomonadota</taxon>
        <taxon>Gammaproteobacteria</taxon>
        <taxon>Cellvibrionales</taxon>
        <taxon>Cellvibrionaceae</taxon>
        <taxon>Candidatus Endobugula</taxon>
    </lineage>
</organism>
<dbReference type="PRINTS" id="PR00719">
    <property type="entry name" value="LMWPTPASE"/>
</dbReference>
<evidence type="ECO:0000256" key="3">
    <source>
        <dbReference type="ARBA" id="ARBA00022801"/>
    </source>
</evidence>
<evidence type="ECO:0000256" key="1">
    <source>
        <dbReference type="ARBA" id="ARBA00011063"/>
    </source>
</evidence>
<dbReference type="InterPro" id="IPR017867">
    <property type="entry name" value="Tyr_phospatase_low_mol_wt"/>
</dbReference>
<evidence type="ECO:0000256" key="2">
    <source>
        <dbReference type="ARBA" id="ARBA00013064"/>
    </source>
</evidence>
<dbReference type="Gene3D" id="3.40.50.2300">
    <property type="match status" value="1"/>
</dbReference>
<gene>
    <name evidence="7" type="ORF">AB835_05545</name>
</gene>
<dbReference type="InterPro" id="IPR036196">
    <property type="entry name" value="Ptyr_pPase_sf"/>
</dbReference>
<evidence type="ECO:0000259" key="6">
    <source>
        <dbReference type="SMART" id="SM00226"/>
    </source>
</evidence>
<feature type="active site" description="Proton donor" evidence="5">
    <location>
        <position position="129"/>
    </location>
</feature>
<evidence type="ECO:0000256" key="4">
    <source>
        <dbReference type="ARBA" id="ARBA00022912"/>
    </source>
</evidence>
<dbReference type="SMART" id="SM00226">
    <property type="entry name" value="LMWPc"/>
    <property type="match status" value="1"/>
</dbReference>
<proteinExistence type="inferred from homology"/>
<dbReference type="InterPro" id="IPR023485">
    <property type="entry name" value="Ptyr_pPase"/>
</dbReference>
<keyword evidence="4" id="KW-0904">Protein phosphatase</keyword>